<feature type="compositionally biased region" description="Basic residues" evidence="12">
    <location>
        <begin position="950"/>
        <end position="963"/>
    </location>
</feature>
<keyword evidence="6 10" id="KW-0547">Nucleotide-binding</keyword>
<comment type="similarity">
    <text evidence="2 10">Belongs to the activator 1 large subunit family.</text>
</comment>
<dbReference type="CDD" id="cd18140">
    <property type="entry name" value="HLD_clamp_RFC"/>
    <property type="match status" value="1"/>
</dbReference>
<dbReference type="Gene3D" id="3.40.50.300">
    <property type="entry name" value="P-loop containing nucleotide triphosphate hydrolases"/>
    <property type="match status" value="1"/>
</dbReference>
<proteinExistence type="inferred from homology"/>
<feature type="coiled-coil region" evidence="11">
    <location>
        <begin position="357"/>
        <end position="384"/>
    </location>
</feature>
<feature type="compositionally biased region" description="Basic and acidic residues" evidence="12">
    <location>
        <begin position="229"/>
        <end position="244"/>
    </location>
</feature>
<feature type="compositionally biased region" description="Basic and acidic residues" evidence="12">
    <location>
        <begin position="934"/>
        <end position="947"/>
    </location>
</feature>
<dbReference type="InterPro" id="IPR003959">
    <property type="entry name" value="ATPase_AAA_core"/>
</dbReference>
<dbReference type="GO" id="GO:0006281">
    <property type="term" value="P:DNA repair"/>
    <property type="evidence" value="ECO:0007669"/>
    <property type="project" value="InterPro"/>
</dbReference>
<dbReference type="InterPro" id="IPR013725">
    <property type="entry name" value="DNA_replication_fac_RFC1_C"/>
</dbReference>
<evidence type="ECO:0000256" key="1">
    <source>
        <dbReference type="ARBA" id="ARBA00004123"/>
    </source>
</evidence>
<dbReference type="Gene3D" id="3.40.50.10190">
    <property type="entry name" value="BRCT domain"/>
    <property type="match status" value="1"/>
</dbReference>
<dbReference type="PANTHER" id="PTHR23389:SF6">
    <property type="entry name" value="REPLICATION FACTOR C SUBUNIT 1"/>
    <property type="match status" value="1"/>
</dbReference>
<protein>
    <recommendedName>
        <fullName evidence="3 10">Replication factor C subunit 1</fullName>
    </recommendedName>
</protein>
<dbReference type="InterPro" id="IPR047854">
    <property type="entry name" value="RFC_lid"/>
</dbReference>
<feature type="compositionally biased region" description="Acidic residues" evidence="12">
    <location>
        <begin position="179"/>
        <end position="206"/>
    </location>
</feature>
<dbReference type="SMART" id="SM00292">
    <property type="entry name" value="BRCT"/>
    <property type="match status" value="1"/>
</dbReference>
<dbReference type="AlphaFoldDB" id="A0A0D2NGX6"/>
<dbReference type="FunFam" id="3.40.50.300:FF:000395">
    <property type="entry name" value="Replication factor C subunit 1"/>
    <property type="match status" value="1"/>
</dbReference>
<dbReference type="SUPFAM" id="SSF52113">
    <property type="entry name" value="BRCT domain"/>
    <property type="match status" value="1"/>
</dbReference>
<dbReference type="STRING" id="945553.A0A0D2NGX6"/>
<evidence type="ECO:0000256" key="2">
    <source>
        <dbReference type="ARBA" id="ARBA00006116"/>
    </source>
</evidence>
<feature type="domain" description="BRCT" evidence="13">
    <location>
        <begin position="270"/>
        <end position="351"/>
    </location>
</feature>
<dbReference type="Pfam" id="PF25361">
    <property type="entry name" value="AAA_lid_RFC1"/>
    <property type="match status" value="1"/>
</dbReference>
<dbReference type="Gene3D" id="1.20.272.10">
    <property type="match status" value="1"/>
</dbReference>
<dbReference type="Pfam" id="PF00533">
    <property type="entry name" value="BRCT"/>
    <property type="match status" value="1"/>
</dbReference>
<evidence type="ECO:0000256" key="9">
    <source>
        <dbReference type="ARBA" id="ARBA00023242"/>
    </source>
</evidence>
<feature type="region of interest" description="Disordered" evidence="12">
    <location>
        <begin position="894"/>
        <end position="963"/>
    </location>
</feature>
<dbReference type="GO" id="GO:0006271">
    <property type="term" value="P:DNA strand elongation involved in DNA replication"/>
    <property type="evidence" value="ECO:0007669"/>
    <property type="project" value="UniProtKB-ARBA"/>
</dbReference>
<dbReference type="CDD" id="cd00009">
    <property type="entry name" value="AAA"/>
    <property type="match status" value="1"/>
</dbReference>
<dbReference type="InterPro" id="IPR036420">
    <property type="entry name" value="BRCT_dom_sf"/>
</dbReference>
<dbReference type="Pfam" id="PF08519">
    <property type="entry name" value="RFC1"/>
    <property type="match status" value="1"/>
</dbReference>
<comment type="subcellular location">
    <subcellularLocation>
        <location evidence="1 10">Nucleus</location>
    </subcellularLocation>
</comment>
<sequence>MAPAAKIVKSTKGGKQSGNLHLFFGPVGSSQSKATPKASGTSQPSASGSQKPQPILSAENRAIKPTATTVKKSHDVTVIDDSDDEPLVPSKKPTPAKSKAKIIQSSDEEEEKPTNPTPKKTPTLKRKKSTVISSDEDEAEETPPKKKAAVSSGKSAKPRASTSKATKPKPKPAKRKQDEDFDMASPDEDDDSGDDDDNFIVDDDEDEKPKKKRAAPKKAPTVSASKGKSAKEKVEEPESKEPPKKFNWAAKRAALAAGPVAHGSKQVPDGAPDALAGLSFVFTGELSSFSRDEASDLGKRFGGRVVGQPSGKTDFVVLGDNAGPSKIAAIKKHGIKTLNEDEFLALIGTRKGGGKVDEKTKKKMEKEKEDIKKAAREMEKREQSEAKATHAGKTYDPATQLWTVRYAPQQLKEICGNKGQVEKLQLWLHDWQNSMKSGFKKPGKNGMNMFRAVLITGSPGIGKTTSAHLCAQLEGYTPIEMNASDSRSKKLVENGMNINNSSLDGYIKGGQETNSQGIMITDKSCLIMDEVDGMSAGDRGGVGALNALIKKTKIPIICIANDRGAQKLKPLMATTFNLSFHKPPAQAIRSRILTIAFKEKMKIPANVIDQLVMGAQSDIRQVLNMLSTWKLSHDAMDFDEGKHLAKLNEKHSNMSPFDITNKILGPYVYSPTSRETLGDKMEYYFQDHSFMPLFIQENYLKTSPARSRNLDGAEKTLKDLRLMERASAAISDGDLVDSLIHGPEQHWGLMPMHAVCSTVIPTYLMYGVGMGYGAPNPTSFPQWLGQNSKQGKLARQLGDVQIRMRLKVSGDKSEIRQSYIPALFPHIVLPLQEEGSSMVPEVIQRMDDYYLSKEDWDTIVELGVDDKKDELVLKNISTATKTALTRKYNASEHPIPFHKTDLGKPAKKLAGGPAPDLEEAYVDDIVEDASDDEANSKDADDVTKDSLIKAAKKRKAPAAKAKK</sequence>
<evidence type="ECO:0000256" key="5">
    <source>
        <dbReference type="ARBA" id="ARBA00022705"/>
    </source>
</evidence>
<evidence type="ECO:0000256" key="4">
    <source>
        <dbReference type="ARBA" id="ARBA00022553"/>
    </source>
</evidence>
<evidence type="ECO:0000256" key="3">
    <source>
        <dbReference type="ARBA" id="ARBA00020401"/>
    </source>
</evidence>
<dbReference type="GO" id="GO:0005634">
    <property type="term" value="C:nucleus"/>
    <property type="evidence" value="ECO:0007669"/>
    <property type="project" value="UniProtKB-SubCell"/>
</dbReference>
<organism evidence="14 15">
    <name type="scientific">Hypholoma sublateritium (strain FD-334 SS-4)</name>
    <dbReference type="NCBI Taxonomy" id="945553"/>
    <lineage>
        <taxon>Eukaryota</taxon>
        <taxon>Fungi</taxon>
        <taxon>Dikarya</taxon>
        <taxon>Basidiomycota</taxon>
        <taxon>Agaricomycotina</taxon>
        <taxon>Agaricomycetes</taxon>
        <taxon>Agaricomycetidae</taxon>
        <taxon>Agaricales</taxon>
        <taxon>Agaricineae</taxon>
        <taxon>Strophariaceae</taxon>
        <taxon>Hypholoma</taxon>
    </lineage>
</organism>
<keyword evidence="4" id="KW-0597">Phosphoprotein</keyword>
<dbReference type="FunFam" id="1.20.272.10:FF:000005">
    <property type="entry name" value="Replication factor C subunit 1"/>
    <property type="match status" value="1"/>
</dbReference>
<dbReference type="SUPFAM" id="SSF48019">
    <property type="entry name" value="post-AAA+ oligomerization domain-like"/>
    <property type="match status" value="1"/>
</dbReference>
<dbReference type="InterPro" id="IPR012178">
    <property type="entry name" value="RFC1"/>
</dbReference>
<dbReference type="OrthoDB" id="446168at2759"/>
<evidence type="ECO:0000256" key="12">
    <source>
        <dbReference type="SAM" id="MobiDB-lite"/>
    </source>
</evidence>
<dbReference type="Proteomes" id="UP000054270">
    <property type="component" value="Unassembled WGS sequence"/>
</dbReference>
<dbReference type="PIRSF" id="PIRSF036578">
    <property type="entry name" value="RFC1"/>
    <property type="match status" value="1"/>
</dbReference>
<keyword evidence="7 10" id="KW-0067">ATP-binding</keyword>
<keyword evidence="11" id="KW-0175">Coiled coil</keyword>
<name>A0A0D2NGX6_HYPSF</name>
<evidence type="ECO:0000313" key="14">
    <source>
        <dbReference type="EMBL" id="KJA18184.1"/>
    </source>
</evidence>
<feature type="compositionally biased region" description="Low complexity" evidence="12">
    <location>
        <begin position="149"/>
        <end position="165"/>
    </location>
</feature>
<dbReference type="GO" id="GO:0005524">
    <property type="term" value="F:ATP binding"/>
    <property type="evidence" value="ECO:0007669"/>
    <property type="project" value="UniProtKB-UniRule"/>
</dbReference>
<evidence type="ECO:0000256" key="8">
    <source>
        <dbReference type="ARBA" id="ARBA00023125"/>
    </source>
</evidence>
<dbReference type="PANTHER" id="PTHR23389">
    <property type="entry name" value="CHROMOSOME TRANSMISSION FIDELITY FACTOR 18"/>
    <property type="match status" value="1"/>
</dbReference>
<keyword evidence="9 10" id="KW-0539">Nucleus</keyword>
<dbReference type="FunFam" id="1.10.8.60:FF:000021">
    <property type="entry name" value="Replication factor C subunit 1"/>
    <property type="match status" value="1"/>
</dbReference>
<dbReference type="FunFam" id="3.40.50.10190:FF:000001">
    <property type="entry name" value="Replication factor C subunit 1"/>
    <property type="match status" value="1"/>
</dbReference>
<evidence type="ECO:0000256" key="10">
    <source>
        <dbReference type="PIRNR" id="PIRNR036578"/>
    </source>
</evidence>
<dbReference type="SMART" id="SM00382">
    <property type="entry name" value="AAA"/>
    <property type="match status" value="1"/>
</dbReference>
<dbReference type="GO" id="GO:0003677">
    <property type="term" value="F:DNA binding"/>
    <property type="evidence" value="ECO:0007669"/>
    <property type="project" value="UniProtKB-KW"/>
</dbReference>
<evidence type="ECO:0000259" key="13">
    <source>
        <dbReference type="PROSITE" id="PS50172"/>
    </source>
</evidence>
<feature type="compositionally biased region" description="Polar residues" evidence="12">
    <location>
        <begin position="28"/>
        <end position="52"/>
    </location>
</feature>
<reference evidence="15" key="1">
    <citation type="submission" date="2014-04" db="EMBL/GenBank/DDBJ databases">
        <title>Evolutionary Origins and Diversification of the Mycorrhizal Mutualists.</title>
        <authorList>
            <consortium name="DOE Joint Genome Institute"/>
            <consortium name="Mycorrhizal Genomics Consortium"/>
            <person name="Kohler A."/>
            <person name="Kuo A."/>
            <person name="Nagy L.G."/>
            <person name="Floudas D."/>
            <person name="Copeland A."/>
            <person name="Barry K.W."/>
            <person name="Cichocki N."/>
            <person name="Veneault-Fourrey C."/>
            <person name="LaButti K."/>
            <person name="Lindquist E.A."/>
            <person name="Lipzen A."/>
            <person name="Lundell T."/>
            <person name="Morin E."/>
            <person name="Murat C."/>
            <person name="Riley R."/>
            <person name="Ohm R."/>
            <person name="Sun H."/>
            <person name="Tunlid A."/>
            <person name="Henrissat B."/>
            <person name="Grigoriev I.V."/>
            <person name="Hibbett D.S."/>
            <person name="Martin F."/>
        </authorList>
    </citation>
    <scope>NUCLEOTIDE SEQUENCE [LARGE SCALE GENOMIC DNA]</scope>
    <source>
        <strain evidence="15">FD-334 SS-4</strain>
    </source>
</reference>
<keyword evidence="5 10" id="KW-0235">DNA replication</keyword>
<evidence type="ECO:0000256" key="11">
    <source>
        <dbReference type="SAM" id="Coils"/>
    </source>
</evidence>
<dbReference type="GO" id="GO:0005663">
    <property type="term" value="C:DNA replication factor C complex"/>
    <property type="evidence" value="ECO:0007669"/>
    <property type="project" value="InterPro"/>
</dbReference>
<keyword evidence="8" id="KW-0238">DNA-binding</keyword>
<dbReference type="InterPro" id="IPR003593">
    <property type="entry name" value="AAA+_ATPase"/>
</dbReference>
<gene>
    <name evidence="14" type="ORF">HYPSUDRAFT_45502</name>
</gene>
<dbReference type="InterPro" id="IPR001357">
    <property type="entry name" value="BRCT_dom"/>
</dbReference>
<evidence type="ECO:0000256" key="6">
    <source>
        <dbReference type="ARBA" id="ARBA00022741"/>
    </source>
</evidence>
<dbReference type="InterPro" id="IPR008921">
    <property type="entry name" value="DNA_pol3_clamp-load_cplx_C"/>
</dbReference>
<keyword evidence="15" id="KW-1185">Reference proteome</keyword>
<dbReference type="PROSITE" id="PS50172">
    <property type="entry name" value="BRCT"/>
    <property type="match status" value="1"/>
</dbReference>
<dbReference type="EMBL" id="KN817592">
    <property type="protein sequence ID" value="KJA18184.1"/>
    <property type="molecule type" value="Genomic_DNA"/>
</dbReference>
<evidence type="ECO:0000256" key="7">
    <source>
        <dbReference type="ARBA" id="ARBA00022840"/>
    </source>
</evidence>
<dbReference type="OMA" id="LICNERN"/>
<dbReference type="SUPFAM" id="SSF52540">
    <property type="entry name" value="P-loop containing nucleoside triphosphate hydrolases"/>
    <property type="match status" value="1"/>
</dbReference>
<accession>A0A0D2NGX6</accession>
<dbReference type="InterPro" id="IPR027417">
    <property type="entry name" value="P-loop_NTPase"/>
</dbReference>
<dbReference type="Pfam" id="PF00004">
    <property type="entry name" value="AAA"/>
    <property type="match status" value="1"/>
</dbReference>
<evidence type="ECO:0000313" key="15">
    <source>
        <dbReference type="Proteomes" id="UP000054270"/>
    </source>
</evidence>
<dbReference type="Gene3D" id="1.10.8.60">
    <property type="match status" value="1"/>
</dbReference>
<dbReference type="GO" id="GO:0003689">
    <property type="term" value="F:DNA clamp loader activity"/>
    <property type="evidence" value="ECO:0007669"/>
    <property type="project" value="UniProtKB-UniRule"/>
</dbReference>
<dbReference type="GO" id="GO:0016887">
    <property type="term" value="F:ATP hydrolysis activity"/>
    <property type="evidence" value="ECO:0007669"/>
    <property type="project" value="InterPro"/>
</dbReference>
<feature type="compositionally biased region" description="Acidic residues" evidence="12">
    <location>
        <begin position="916"/>
        <end position="933"/>
    </location>
</feature>
<feature type="region of interest" description="Disordered" evidence="12">
    <location>
        <begin position="1"/>
        <end position="246"/>
    </location>
</feature>